<feature type="compositionally biased region" description="Low complexity" evidence="1">
    <location>
        <begin position="157"/>
        <end position="167"/>
    </location>
</feature>
<organism evidence="3 4">
    <name type="scientific">Methylobacterium brachiatum</name>
    <dbReference type="NCBI Taxonomy" id="269660"/>
    <lineage>
        <taxon>Bacteria</taxon>
        <taxon>Pseudomonadati</taxon>
        <taxon>Pseudomonadota</taxon>
        <taxon>Alphaproteobacteria</taxon>
        <taxon>Hyphomicrobiales</taxon>
        <taxon>Methylobacteriaceae</taxon>
        <taxon>Methylobacterium</taxon>
    </lineage>
</organism>
<feature type="domain" description="TIR" evidence="2">
    <location>
        <begin position="1"/>
        <end position="127"/>
    </location>
</feature>
<dbReference type="PROSITE" id="PS50104">
    <property type="entry name" value="TIR"/>
    <property type="match status" value="1"/>
</dbReference>
<dbReference type="GO" id="GO:0007165">
    <property type="term" value="P:signal transduction"/>
    <property type="evidence" value="ECO:0007669"/>
    <property type="project" value="InterPro"/>
</dbReference>
<dbReference type="Proteomes" id="UP001223420">
    <property type="component" value="Unassembled WGS sequence"/>
</dbReference>
<comment type="caution">
    <text evidence="3">The sequence shown here is derived from an EMBL/GenBank/DDBJ whole genome shotgun (WGS) entry which is preliminary data.</text>
</comment>
<evidence type="ECO:0000256" key="1">
    <source>
        <dbReference type="SAM" id="MobiDB-lite"/>
    </source>
</evidence>
<accession>A0AAJ1TZB2</accession>
<dbReference type="SUPFAM" id="SSF52200">
    <property type="entry name" value="Toll/Interleukin receptor TIR domain"/>
    <property type="match status" value="1"/>
</dbReference>
<protein>
    <recommendedName>
        <fullName evidence="2">TIR domain-containing protein</fullName>
    </recommendedName>
</protein>
<evidence type="ECO:0000259" key="2">
    <source>
        <dbReference type="PROSITE" id="PS50104"/>
    </source>
</evidence>
<reference evidence="3" key="1">
    <citation type="submission" date="2023-07" db="EMBL/GenBank/DDBJ databases">
        <title>Genomic Encyclopedia of Type Strains, Phase IV (KMG-IV): sequencing the most valuable type-strain genomes for metagenomic binning, comparative biology and taxonomic classification.</title>
        <authorList>
            <person name="Goeker M."/>
        </authorList>
    </citation>
    <scope>NUCLEOTIDE SEQUENCE</scope>
    <source>
        <strain evidence="3">DSM 19569</strain>
    </source>
</reference>
<sequence length="317" mass="35448">MTDFFISYTSADVKWAEWIGYALEDNGFSVVIQAWDFRPGSNFVLEMQRAAAEADRTIMVLSPDYLKSQFASPEWAAAFAQDPQGQDRRLVPVMVRSCEPKGLLPQIVQIRIFGQDEATARQLLLQGVERKRAKPSSPPPYPGAAAVPPKDFPGPTTPAAAAQARPASRLLPNLNRAPSDIDRRRFITNGFNTIKNVFEANLQQVEQEESRIQTDFQLVTNTDFRAELFLDGKSKCICRIWQGGMLSSDGICYAEGRVHSDNSCNEIISLAEGGQLAFRAIMAMGHFSFEKQFDLNNMSPEQTAEYLWQRFVSSLGH</sequence>
<name>A0AAJ1TZB2_9HYPH</name>
<evidence type="ECO:0000313" key="3">
    <source>
        <dbReference type="EMBL" id="MDQ0547614.1"/>
    </source>
</evidence>
<proteinExistence type="predicted"/>
<dbReference type="Pfam" id="PF13676">
    <property type="entry name" value="TIR_2"/>
    <property type="match status" value="1"/>
</dbReference>
<dbReference type="InterPro" id="IPR000157">
    <property type="entry name" value="TIR_dom"/>
</dbReference>
<dbReference type="AlphaFoldDB" id="A0AAJ1TZB2"/>
<evidence type="ECO:0000313" key="4">
    <source>
        <dbReference type="Proteomes" id="UP001223420"/>
    </source>
</evidence>
<dbReference type="InterPro" id="IPR035897">
    <property type="entry name" value="Toll_tir_struct_dom_sf"/>
</dbReference>
<gene>
    <name evidence="3" type="ORF">QO001_006573</name>
</gene>
<dbReference type="EMBL" id="JAUSWL010000033">
    <property type="protein sequence ID" value="MDQ0547614.1"/>
    <property type="molecule type" value="Genomic_DNA"/>
</dbReference>
<feature type="region of interest" description="Disordered" evidence="1">
    <location>
        <begin position="130"/>
        <end position="167"/>
    </location>
</feature>
<dbReference type="Gene3D" id="3.40.50.10140">
    <property type="entry name" value="Toll/interleukin-1 receptor homology (TIR) domain"/>
    <property type="match status" value="1"/>
</dbReference>
<dbReference type="RefSeq" id="WP_230368554.1">
    <property type="nucleotide sequence ID" value="NZ_JAJALK010000036.1"/>
</dbReference>